<dbReference type="RefSeq" id="WP_075027181.1">
    <property type="nucleotide sequence ID" value="NZ_FONR01000003.1"/>
</dbReference>
<dbReference type="InterPro" id="IPR003593">
    <property type="entry name" value="AAA+_ATPase"/>
</dbReference>
<dbReference type="InterPro" id="IPR027417">
    <property type="entry name" value="P-loop_NTPase"/>
</dbReference>
<dbReference type="SUPFAM" id="SSF52540">
    <property type="entry name" value="P-loop containing nucleoside triphosphate hydrolases"/>
    <property type="match status" value="1"/>
</dbReference>
<evidence type="ECO:0000259" key="5">
    <source>
        <dbReference type="PROSITE" id="PS50893"/>
    </source>
</evidence>
<gene>
    <name evidence="6" type="ORF">SAMN02787118_103380</name>
</gene>
<evidence type="ECO:0000256" key="3">
    <source>
        <dbReference type="ARBA" id="ARBA00022741"/>
    </source>
</evidence>
<dbReference type="InterPro" id="IPR003439">
    <property type="entry name" value="ABC_transporter-like_ATP-bd"/>
</dbReference>
<dbReference type="OrthoDB" id="9781246at2"/>
<name>A0A1I2FB65_9ACTN</name>
<dbReference type="PANTHER" id="PTHR43335">
    <property type="entry name" value="ABC TRANSPORTER, ATP-BINDING PROTEIN"/>
    <property type="match status" value="1"/>
</dbReference>
<evidence type="ECO:0000256" key="2">
    <source>
        <dbReference type="ARBA" id="ARBA00022448"/>
    </source>
</evidence>
<dbReference type="EMBL" id="FONR01000003">
    <property type="protein sequence ID" value="SFF02632.1"/>
    <property type="molecule type" value="Genomic_DNA"/>
</dbReference>
<dbReference type="SMART" id="SM00382">
    <property type="entry name" value="AAA"/>
    <property type="match status" value="1"/>
</dbReference>
<comment type="similarity">
    <text evidence="1">Belongs to the ABC transporter superfamily.</text>
</comment>
<evidence type="ECO:0000256" key="1">
    <source>
        <dbReference type="ARBA" id="ARBA00005417"/>
    </source>
</evidence>
<evidence type="ECO:0000256" key="4">
    <source>
        <dbReference type="ARBA" id="ARBA00022840"/>
    </source>
</evidence>
<sequence>MIDVQNLTKRYGPTTVVDGLTFTVRPGAVTGFLGPNGAGKSTTLRMTLGLTRPDTGTARIDGHAYGDLAYPLRHIGALLETSAPHRGLTARDHLLWLAQSNRIARGRVSEVLEAVGLADAARRRTGTFSLGMGQRLGLAAALLGDPPVLVLDEPVNGLDTEGIRWLRDLLRSMAAEGRTVLISSHLMTEMALVADHLVVISRGRLLADTGMSDFIERHGRSYVRVRTPEPDRLGRGLEGRGATVTRIPGGGLDVVGMAAADVSRIAAAGGFPLDELSTHTGSLEETFLDVIGEGGTRAGADGARVLGEEGRNTHV</sequence>
<dbReference type="GO" id="GO:0005524">
    <property type="term" value="F:ATP binding"/>
    <property type="evidence" value="ECO:0007669"/>
    <property type="project" value="UniProtKB-KW"/>
</dbReference>
<dbReference type="PROSITE" id="PS50893">
    <property type="entry name" value="ABC_TRANSPORTER_2"/>
    <property type="match status" value="1"/>
</dbReference>
<protein>
    <submittedName>
        <fullName evidence="6">ABC-2 type transport system ATP-binding protein</fullName>
    </submittedName>
</protein>
<proteinExistence type="inferred from homology"/>
<keyword evidence="3" id="KW-0547">Nucleotide-binding</keyword>
<reference evidence="6 7" key="1">
    <citation type="submission" date="2016-10" db="EMBL/GenBank/DDBJ databases">
        <authorList>
            <person name="de Groot N.N."/>
        </authorList>
    </citation>
    <scope>NUCLEOTIDE SEQUENCE [LARGE SCALE GENOMIC DNA]</scope>
    <source>
        <strain evidence="6 7">OK461</strain>
    </source>
</reference>
<dbReference type="GO" id="GO:0016887">
    <property type="term" value="F:ATP hydrolysis activity"/>
    <property type="evidence" value="ECO:0007669"/>
    <property type="project" value="InterPro"/>
</dbReference>
<keyword evidence="4 6" id="KW-0067">ATP-binding</keyword>
<dbReference type="PANTHER" id="PTHR43335:SF4">
    <property type="entry name" value="ABC TRANSPORTER, ATP-BINDING PROTEIN"/>
    <property type="match status" value="1"/>
</dbReference>
<dbReference type="AlphaFoldDB" id="A0A1I2FB65"/>
<dbReference type="Gene3D" id="3.40.50.300">
    <property type="entry name" value="P-loop containing nucleotide triphosphate hydrolases"/>
    <property type="match status" value="1"/>
</dbReference>
<organism evidence="6 7">
    <name type="scientific">Streptomyces mirabilis</name>
    <dbReference type="NCBI Taxonomy" id="68239"/>
    <lineage>
        <taxon>Bacteria</taxon>
        <taxon>Bacillati</taxon>
        <taxon>Actinomycetota</taxon>
        <taxon>Actinomycetes</taxon>
        <taxon>Kitasatosporales</taxon>
        <taxon>Streptomycetaceae</taxon>
        <taxon>Streptomyces</taxon>
    </lineage>
</organism>
<evidence type="ECO:0000313" key="6">
    <source>
        <dbReference type="EMBL" id="SFF02632.1"/>
    </source>
</evidence>
<feature type="domain" description="ABC transporter" evidence="5">
    <location>
        <begin position="2"/>
        <end position="227"/>
    </location>
</feature>
<dbReference type="Proteomes" id="UP000181942">
    <property type="component" value="Unassembled WGS sequence"/>
</dbReference>
<evidence type="ECO:0000313" key="7">
    <source>
        <dbReference type="Proteomes" id="UP000181942"/>
    </source>
</evidence>
<accession>A0A1I2FB65</accession>
<keyword evidence="2" id="KW-0813">Transport</keyword>
<dbReference type="Pfam" id="PF00005">
    <property type="entry name" value="ABC_tran"/>
    <property type="match status" value="1"/>
</dbReference>